<evidence type="ECO:0000313" key="2">
    <source>
        <dbReference type="EMBL" id="NYD86978.1"/>
    </source>
</evidence>
<dbReference type="Proteomes" id="UP000577956">
    <property type="component" value="Unassembled WGS sequence"/>
</dbReference>
<proteinExistence type="predicted"/>
<name>A0A7Y9FGL7_9CELL</name>
<gene>
    <name evidence="2" type="ORF">BKA21_002527</name>
    <name evidence="1" type="ORF">Col01nite_13950</name>
</gene>
<accession>A0A7Y9FGL7</accession>
<evidence type="ECO:0000313" key="3">
    <source>
        <dbReference type="Proteomes" id="UP000577956"/>
    </source>
</evidence>
<dbReference type="RefSeq" id="WP_140459456.1">
    <property type="nucleotide sequence ID" value="NZ_BAABFI010000008.1"/>
</dbReference>
<reference evidence="1 4" key="2">
    <citation type="submission" date="2021-01" db="EMBL/GenBank/DDBJ databases">
        <title>Whole genome shotgun sequence of Cellulomonas oligotrophica NBRC 109435.</title>
        <authorList>
            <person name="Komaki H."/>
            <person name="Tamura T."/>
        </authorList>
    </citation>
    <scope>NUCLEOTIDE SEQUENCE [LARGE SCALE GENOMIC DNA]</scope>
    <source>
        <strain evidence="1 4">NBRC 109435</strain>
    </source>
</reference>
<organism evidence="2 3">
    <name type="scientific">Cellulomonas oligotrophica</name>
    <dbReference type="NCBI Taxonomy" id="931536"/>
    <lineage>
        <taxon>Bacteria</taxon>
        <taxon>Bacillati</taxon>
        <taxon>Actinomycetota</taxon>
        <taxon>Actinomycetes</taxon>
        <taxon>Micrococcales</taxon>
        <taxon>Cellulomonadaceae</taxon>
        <taxon>Cellulomonas</taxon>
    </lineage>
</organism>
<reference evidence="2 3" key="1">
    <citation type="submission" date="2020-07" db="EMBL/GenBank/DDBJ databases">
        <title>Sequencing the genomes of 1000 actinobacteria strains.</title>
        <authorList>
            <person name="Klenk H.-P."/>
        </authorList>
    </citation>
    <scope>NUCLEOTIDE SEQUENCE [LARGE SCALE GENOMIC DNA]</scope>
    <source>
        <strain evidence="2 3">DSM 24482</strain>
    </source>
</reference>
<sequence length="100" mass="10751">MPSYRVTAAIGLLRPGTAAPDVLPAAVDAARPGATVESFDLGVVRGQARVTVRFEVPGDGQARKVAWAVLSRLDELAETTDGSLTRRYGNRWLPTRAPRH</sequence>
<evidence type="ECO:0000313" key="1">
    <source>
        <dbReference type="EMBL" id="GIG32236.1"/>
    </source>
</evidence>
<protein>
    <submittedName>
        <fullName evidence="2">Uncharacterized protein</fullName>
    </submittedName>
</protein>
<comment type="caution">
    <text evidence="2">The sequence shown here is derived from an EMBL/GenBank/DDBJ whole genome shotgun (WGS) entry which is preliminary data.</text>
</comment>
<dbReference type="EMBL" id="JACCBK010000001">
    <property type="protein sequence ID" value="NYD86978.1"/>
    <property type="molecule type" value="Genomic_DNA"/>
</dbReference>
<evidence type="ECO:0000313" key="4">
    <source>
        <dbReference type="Proteomes" id="UP000618382"/>
    </source>
</evidence>
<dbReference type="AlphaFoldDB" id="A0A7Y9FGL7"/>
<dbReference type="EMBL" id="BONN01000003">
    <property type="protein sequence ID" value="GIG32236.1"/>
    <property type="molecule type" value="Genomic_DNA"/>
</dbReference>
<dbReference type="Proteomes" id="UP000618382">
    <property type="component" value="Unassembled WGS sequence"/>
</dbReference>
<keyword evidence="4" id="KW-1185">Reference proteome</keyword>